<comment type="similarity">
    <text evidence="1">Belongs to the universal stress protein A family.</text>
</comment>
<dbReference type="PANTHER" id="PTHR46268">
    <property type="entry name" value="STRESS RESPONSE PROTEIN NHAX"/>
    <property type="match status" value="1"/>
</dbReference>
<organism evidence="3 4">
    <name type="scientific">Variovorax humicola</name>
    <dbReference type="NCBI Taxonomy" id="1769758"/>
    <lineage>
        <taxon>Bacteria</taxon>
        <taxon>Pseudomonadati</taxon>
        <taxon>Pseudomonadota</taxon>
        <taxon>Betaproteobacteria</taxon>
        <taxon>Burkholderiales</taxon>
        <taxon>Comamonadaceae</taxon>
        <taxon>Variovorax</taxon>
    </lineage>
</organism>
<keyword evidence="4" id="KW-1185">Reference proteome</keyword>
<dbReference type="PANTHER" id="PTHR46268:SF6">
    <property type="entry name" value="UNIVERSAL STRESS PROTEIN UP12"/>
    <property type="match status" value="1"/>
</dbReference>
<evidence type="ECO:0000256" key="1">
    <source>
        <dbReference type="ARBA" id="ARBA00008791"/>
    </source>
</evidence>
<gene>
    <name evidence="3" type="ORF">WKW80_13205</name>
</gene>
<evidence type="ECO:0000313" key="3">
    <source>
        <dbReference type="EMBL" id="MEJ8822978.1"/>
    </source>
</evidence>
<name>A0ABU8VZZ1_9BURK</name>
<evidence type="ECO:0000313" key="4">
    <source>
        <dbReference type="Proteomes" id="UP001363010"/>
    </source>
</evidence>
<comment type="caution">
    <text evidence="3">The sequence shown here is derived from an EMBL/GenBank/DDBJ whole genome shotgun (WGS) entry which is preliminary data.</text>
</comment>
<accession>A0ABU8VZZ1</accession>
<dbReference type="Gene3D" id="3.40.50.620">
    <property type="entry name" value="HUPs"/>
    <property type="match status" value="1"/>
</dbReference>
<dbReference type="EMBL" id="JBBKZV010000006">
    <property type="protein sequence ID" value="MEJ8822978.1"/>
    <property type="molecule type" value="Genomic_DNA"/>
</dbReference>
<sequence length="141" mass="15200">MKIVIAVDGSKHTQKAIDYLAKHRSTFVDGHQLVVVHVCSGIPHRAARHLGRDVLDGYYAEESGKVIDPVKVSLAEHKIEGYTLDLRHGNPAEEILKAATAANAELIVMGTHGHGIFGRALMGSVTTKVVAETNISVMLVQ</sequence>
<proteinExistence type="inferred from homology"/>
<dbReference type="InterPro" id="IPR014729">
    <property type="entry name" value="Rossmann-like_a/b/a_fold"/>
</dbReference>
<reference evidence="3 4" key="1">
    <citation type="submission" date="2024-03" db="EMBL/GenBank/DDBJ databases">
        <title>Novel species of the genus Variovorax.</title>
        <authorList>
            <person name="Liu Q."/>
            <person name="Xin Y.-H."/>
        </authorList>
    </citation>
    <scope>NUCLEOTIDE SEQUENCE [LARGE SCALE GENOMIC DNA]</scope>
    <source>
        <strain evidence="3 4">KACC 18501</strain>
    </source>
</reference>
<dbReference type="RefSeq" id="WP_340364009.1">
    <property type="nucleotide sequence ID" value="NZ_JBBKZV010000006.1"/>
</dbReference>
<dbReference type="SUPFAM" id="SSF52402">
    <property type="entry name" value="Adenine nucleotide alpha hydrolases-like"/>
    <property type="match status" value="1"/>
</dbReference>
<dbReference type="CDD" id="cd00293">
    <property type="entry name" value="USP-like"/>
    <property type="match status" value="1"/>
</dbReference>
<protein>
    <submittedName>
        <fullName evidence="3">Universal stress protein</fullName>
    </submittedName>
</protein>
<dbReference type="InterPro" id="IPR006015">
    <property type="entry name" value="Universal_stress_UspA"/>
</dbReference>
<dbReference type="InterPro" id="IPR006016">
    <property type="entry name" value="UspA"/>
</dbReference>
<dbReference type="PRINTS" id="PR01438">
    <property type="entry name" value="UNVRSLSTRESS"/>
</dbReference>
<dbReference type="Proteomes" id="UP001363010">
    <property type="component" value="Unassembled WGS sequence"/>
</dbReference>
<evidence type="ECO:0000259" key="2">
    <source>
        <dbReference type="Pfam" id="PF00582"/>
    </source>
</evidence>
<dbReference type="Pfam" id="PF00582">
    <property type="entry name" value="Usp"/>
    <property type="match status" value="1"/>
</dbReference>
<feature type="domain" description="UspA" evidence="2">
    <location>
        <begin position="2"/>
        <end position="140"/>
    </location>
</feature>